<reference evidence="1 2" key="1">
    <citation type="journal article" date="2018" name="Sci. Rep.">
        <title>Genomic signatures of local adaptation to the degree of environmental predictability in rotifers.</title>
        <authorList>
            <person name="Franch-Gras L."/>
            <person name="Hahn C."/>
            <person name="Garcia-Roger E.M."/>
            <person name="Carmona M.J."/>
            <person name="Serra M."/>
            <person name="Gomez A."/>
        </authorList>
    </citation>
    <scope>NUCLEOTIDE SEQUENCE [LARGE SCALE GENOMIC DNA]</scope>
    <source>
        <strain evidence="1">HYR1</strain>
    </source>
</reference>
<dbReference type="Proteomes" id="UP000276133">
    <property type="component" value="Unassembled WGS sequence"/>
</dbReference>
<dbReference type="EMBL" id="REGN01008721">
    <property type="protein sequence ID" value="RNA02895.1"/>
    <property type="molecule type" value="Genomic_DNA"/>
</dbReference>
<feature type="non-terminal residue" evidence="1">
    <location>
        <position position="1"/>
    </location>
</feature>
<proteinExistence type="predicted"/>
<sequence length="78" mass="9382">REKKKRANLKFIYQIKSSEHFRFFVDPLLSNLVIRDRLGKENLTGTSKMSLTRYKKQKQNMKTPDMLYRLYLCATTYS</sequence>
<evidence type="ECO:0000313" key="2">
    <source>
        <dbReference type="Proteomes" id="UP000276133"/>
    </source>
</evidence>
<evidence type="ECO:0000313" key="1">
    <source>
        <dbReference type="EMBL" id="RNA02895.1"/>
    </source>
</evidence>
<protein>
    <submittedName>
        <fullName evidence="1">Uncharacterized protein</fullName>
    </submittedName>
</protein>
<dbReference type="AlphaFoldDB" id="A0A3M7PVV2"/>
<comment type="caution">
    <text evidence="1">The sequence shown here is derived from an EMBL/GenBank/DDBJ whole genome shotgun (WGS) entry which is preliminary data.</text>
</comment>
<gene>
    <name evidence="1" type="ORF">BpHYR1_029148</name>
</gene>
<accession>A0A3M7PVV2</accession>
<name>A0A3M7PVV2_BRAPC</name>
<organism evidence="1 2">
    <name type="scientific">Brachionus plicatilis</name>
    <name type="common">Marine rotifer</name>
    <name type="synonym">Brachionus muelleri</name>
    <dbReference type="NCBI Taxonomy" id="10195"/>
    <lineage>
        <taxon>Eukaryota</taxon>
        <taxon>Metazoa</taxon>
        <taxon>Spiralia</taxon>
        <taxon>Gnathifera</taxon>
        <taxon>Rotifera</taxon>
        <taxon>Eurotatoria</taxon>
        <taxon>Monogononta</taxon>
        <taxon>Pseudotrocha</taxon>
        <taxon>Ploima</taxon>
        <taxon>Brachionidae</taxon>
        <taxon>Brachionus</taxon>
    </lineage>
</organism>
<keyword evidence="2" id="KW-1185">Reference proteome</keyword>